<dbReference type="Proteomes" id="UP000239814">
    <property type="component" value="Chromosome"/>
</dbReference>
<dbReference type="OrthoDB" id="4152590at2"/>
<sequence length="457" mass="47036">MALQDIGIGRRASTRERGRRRRVGHLEPVRAPFDAPFEDGFAGIRYVGGGLITTLAVPPGSPRPHRLGSSWFAPATSPGAGLPLDSLLQLLRRPDAAATAITVRIRGGGCPGDGPAPTAYRGLLGPLPAAARRSIRLTVRTDPLLHPGLTARYGAGPTAALRASLAATRRVAALLRGCGVSAVPLTAAQVTATELAAAGASAPGSAGYDDAATGTRRYSVSATDGETLCTAMESVWNLAEGPVECTLELRPGDDGPAVCASVGVTGSLCGSPPVHWTPLTGEVPALALPAVRDLAGARLPIDDDGVIVGADPDGRPVGLRLAGPDIARADVVGRLDLVRRIVVRLVAAGHTTAVFTERPERWAGLLDAVADRGMLHAAADGRAQVLLDDRPGARLGPLDGHTILRVHDDADPGFDPGHHPLVRQDSGDPAVAEVSGGGRRIRVRLVATPAEDALVRG</sequence>
<protein>
    <recommendedName>
        <fullName evidence="2">Type VII secretion system protein EccE domain-containing protein</fullName>
    </recommendedName>
</protein>
<gene>
    <name evidence="3" type="ORF">C6V83_14625</name>
</gene>
<keyword evidence="4" id="KW-1185">Reference proteome</keyword>
<evidence type="ECO:0000259" key="2">
    <source>
        <dbReference type="Pfam" id="PF11203"/>
    </source>
</evidence>
<evidence type="ECO:0000313" key="3">
    <source>
        <dbReference type="EMBL" id="AVM01293.1"/>
    </source>
</evidence>
<dbReference type="KEGG" id="git:C6V83_14625"/>
<evidence type="ECO:0000256" key="1">
    <source>
        <dbReference type="SAM" id="MobiDB-lite"/>
    </source>
</evidence>
<feature type="domain" description="Type VII secretion system protein EccE" evidence="2">
    <location>
        <begin position="129"/>
        <end position="206"/>
    </location>
</feature>
<dbReference type="Pfam" id="PF11203">
    <property type="entry name" value="EccE"/>
    <property type="match status" value="1"/>
</dbReference>
<dbReference type="AlphaFoldDB" id="A0A2S0KI01"/>
<dbReference type="EMBL" id="CP027433">
    <property type="protein sequence ID" value="AVM01293.1"/>
    <property type="molecule type" value="Genomic_DNA"/>
</dbReference>
<proteinExistence type="predicted"/>
<name>A0A2S0KI01_9ACTN</name>
<reference evidence="3 4" key="1">
    <citation type="submission" date="2018-03" db="EMBL/GenBank/DDBJ databases">
        <title>Characteristics and genome of n-alkane degrading marine bacteria Gordonia iterans isolated from crude oil contaminated in Tae-an, South Korea.</title>
        <authorList>
            <person name="Lee S.-S."/>
            <person name="Kim H."/>
        </authorList>
    </citation>
    <scope>NUCLEOTIDE SEQUENCE [LARGE SCALE GENOMIC DNA]</scope>
    <source>
        <strain evidence="3 4">Co17</strain>
    </source>
</reference>
<accession>A0A2S0KI01</accession>
<dbReference type="RefSeq" id="WP_105943002.1">
    <property type="nucleotide sequence ID" value="NZ_CP027433.1"/>
</dbReference>
<evidence type="ECO:0000313" key="4">
    <source>
        <dbReference type="Proteomes" id="UP000239814"/>
    </source>
</evidence>
<dbReference type="InterPro" id="IPR050051">
    <property type="entry name" value="EccE_dom"/>
</dbReference>
<feature type="region of interest" description="Disordered" evidence="1">
    <location>
        <begin position="1"/>
        <end position="23"/>
    </location>
</feature>
<organism evidence="3 4">
    <name type="scientific">Gordonia iterans</name>
    <dbReference type="NCBI Taxonomy" id="1004901"/>
    <lineage>
        <taxon>Bacteria</taxon>
        <taxon>Bacillati</taxon>
        <taxon>Actinomycetota</taxon>
        <taxon>Actinomycetes</taxon>
        <taxon>Mycobacteriales</taxon>
        <taxon>Gordoniaceae</taxon>
        <taxon>Gordonia</taxon>
    </lineage>
</organism>